<keyword evidence="1" id="KW-0472">Membrane</keyword>
<sequence length="153" mass="17548">MENCSLDLCLSPVTSSLQSCHRDSKVSQSLATRTKEINAFYNGRVREYDLVEIQVASLSALVHMLSIYSFFLLMIDKYIDEHTKIRAVIEMASKERDITVLELAPVRLESPLVFPVKRSVERFLEKRKKRSKYVTTPYSYTCSSTSSSSSHHF</sequence>
<name>A0A816L6M2_BRANA</name>
<evidence type="ECO:0000313" key="2">
    <source>
        <dbReference type="EMBL" id="CAF1931271.1"/>
    </source>
</evidence>
<gene>
    <name evidence="2" type="ORF">DARMORV10_C05P41080.1</name>
</gene>
<keyword evidence="1" id="KW-1133">Transmembrane helix</keyword>
<reference evidence="2" key="1">
    <citation type="submission" date="2021-01" db="EMBL/GenBank/DDBJ databases">
        <authorList>
            <consortium name="Genoscope - CEA"/>
            <person name="William W."/>
        </authorList>
    </citation>
    <scope>NUCLEOTIDE SEQUENCE</scope>
</reference>
<protein>
    <submittedName>
        <fullName evidence="2">(rape) hypothetical protein</fullName>
    </submittedName>
</protein>
<accession>A0A816L6M2</accession>
<evidence type="ECO:0000256" key="1">
    <source>
        <dbReference type="SAM" id="Phobius"/>
    </source>
</evidence>
<dbReference type="EMBL" id="HG994369">
    <property type="protein sequence ID" value="CAF1931271.1"/>
    <property type="molecule type" value="Genomic_DNA"/>
</dbReference>
<dbReference type="AlphaFoldDB" id="A0A816L6M2"/>
<organism evidence="2">
    <name type="scientific">Brassica napus</name>
    <name type="common">Rape</name>
    <dbReference type="NCBI Taxonomy" id="3708"/>
    <lineage>
        <taxon>Eukaryota</taxon>
        <taxon>Viridiplantae</taxon>
        <taxon>Streptophyta</taxon>
        <taxon>Embryophyta</taxon>
        <taxon>Tracheophyta</taxon>
        <taxon>Spermatophyta</taxon>
        <taxon>Magnoliopsida</taxon>
        <taxon>eudicotyledons</taxon>
        <taxon>Gunneridae</taxon>
        <taxon>Pentapetalae</taxon>
        <taxon>rosids</taxon>
        <taxon>malvids</taxon>
        <taxon>Brassicales</taxon>
        <taxon>Brassicaceae</taxon>
        <taxon>Brassiceae</taxon>
        <taxon>Brassica</taxon>
    </lineage>
</organism>
<proteinExistence type="predicted"/>
<feature type="transmembrane region" description="Helical" evidence="1">
    <location>
        <begin position="53"/>
        <end position="75"/>
    </location>
</feature>
<dbReference type="Proteomes" id="UP001295469">
    <property type="component" value="Chromosome C05"/>
</dbReference>
<keyword evidence="1" id="KW-0812">Transmembrane</keyword>